<sequence length="237" mass="26424">MRSEVSAGGNSPERNSGPPGSAKNPTTQPSAADFCVYGQRKATSAVCGFQAAFSELGQTSIIKPVSAETDHGETVLKEIVYYRHKRIPNARTESTPRNRRATALPSPTASISRRHSRRVATSCTNIWCIRERTVWKTNKRTSGSRNNLDRSQGQPPIGPPDHAATKGPAGAFLLELPRNYWSYEFHESTETDQLKASTYLKRWPRLLEGKPSLAPRRRSWAVNATTPVRPERMHAEW</sequence>
<keyword evidence="3" id="KW-1185">Reference proteome</keyword>
<dbReference type="GeneID" id="115269139"/>
<proteinExistence type="predicted"/>
<feature type="region of interest" description="Disordered" evidence="1">
    <location>
        <begin position="89"/>
        <end position="115"/>
    </location>
</feature>
<evidence type="ECO:0000313" key="2">
    <source>
        <dbReference type="EnsemblMetazoa" id="AALFPA23_000310.P146"/>
    </source>
</evidence>
<reference evidence="2" key="2">
    <citation type="submission" date="2025-05" db="UniProtKB">
        <authorList>
            <consortium name="EnsemblMetazoa"/>
        </authorList>
    </citation>
    <scope>IDENTIFICATION</scope>
    <source>
        <strain evidence="2">Foshan</strain>
    </source>
</reference>
<organism evidence="2 3">
    <name type="scientific">Aedes albopictus</name>
    <name type="common">Asian tiger mosquito</name>
    <name type="synonym">Stegomyia albopicta</name>
    <dbReference type="NCBI Taxonomy" id="7160"/>
    <lineage>
        <taxon>Eukaryota</taxon>
        <taxon>Metazoa</taxon>
        <taxon>Ecdysozoa</taxon>
        <taxon>Arthropoda</taxon>
        <taxon>Hexapoda</taxon>
        <taxon>Insecta</taxon>
        <taxon>Pterygota</taxon>
        <taxon>Neoptera</taxon>
        <taxon>Endopterygota</taxon>
        <taxon>Diptera</taxon>
        <taxon>Nematocera</taxon>
        <taxon>Culicoidea</taxon>
        <taxon>Culicidae</taxon>
        <taxon>Culicinae</taxon>
        <taxon>Aedini</taxon>
        <taxon>Aedes</taxon>
        <taxon>Stegomyia</taxon>
    </lineage>
</organism>
<feature type="compositionally biased region" description="Polar residues" evidence="1">
    <location>
        <begin position="140"/>
        <end position="154"/>
    </location>
</feature>
<feature type="region of interest" description="Disordered" evidence="1">
    <location>
        <begin position="1"/>
        <end position="30"/>
    </location>
</feature>
<feature type="region of interest" description="Disordered" evidence="1">
    <location>
        <begin position="138"/>
        <end position="167"/>
    </location>
</feature>
<evidence type="ECO:0000256" key="1">
    <source>
        <dbReference type="SAM" id="MobiDB-lite"/>
    </source>
</evidence>
<dbReference type="Proteomes" id="UP000069940">
    <property type="component" value="Unassembled WGS sequence"/>
</dbReference>
<name>A0ABM1XJW1_AEDAL</name>
<reference evidence="3" key="1">
    <citation type="journal article" date="2015" name="Proc. Natl. Acad. Sci. U.S.A.">
        <title>Genome sequence of the Asian Tiger mosquito, Aedes albopictus, reveals insights into its biology, genetics, and evolution.</title>
        <authorList>
            <person name="Chen X.G."/>
            <person name="Jiang X."/>
            <person name="Gu J."/>
            <person name="Xu M."/>
            <person name="Wu Y."/>
            <person name="Deng Y."/>
            <person name="Zhang C."/>
            <person name="Bonizzoni M."/>
            <person name="Dermauw W."/>
            <person name="Vontas J."/>
            <person name="Armbruster P."/>
            <person name="Huang X."/>
            <person name="Yang Y."/>
            <person name="Zhang H."/>
            <person name="He W."/>
            <person name="Peng H."/>
            <person name="Liu Y."/>
            <person name="Wu K."/>
            <person name="Chen J."/>
            <person name="Lirakis M."/>
            <person name="Topalis P."/>
            <person name="Van Leeuwen T."/>
            <person name="Hall A.B."/>
            <person name="Jiang X."/>
            <person name="Thorpe C."/>
            <person name="Mueller R.L."/>
            <person name="Sun C."/>
            <person name="Waterhouse R.M."/>
            <person name="Yan G."/>
            <person name="Tu Z.J."/>
            <person name="Fang X."/>
            <person name="James A.A."/>
        </authorList>
    </citation>
    <scope>NUCLEOTIDE SEQUENCE [LARGE SCALE GENOMIC DNA]</scope>
    <source>
        <strain evidence="3">Foshan</strain>
    </source>
</reference>
<protein>
    <submittedName>
        <fullName evidence="2">Uncharacterized protein</fullName>
    </submittedName>
</protein>
<dbReference type="EnsemblMetazoa" id="AALFPA23_000310.R146">
    <property type="protein sequence ID" value="AALFPA23_000310.P146"/>
    <property type="gene ID" value="AALFPA23_000310"/>
</dbReference>
<dbReference type="RefSeq" id="XP_062709496.1">
    <property type="nucleotide sequence ID" value="XM_062853512.1"/>
</dbReference>
<accession>A0ABM1XJW1</accession>
<evidence type="ECO:0000313" key="3">
    <source>
        <dbReference type="Proteomes" id="UP000069940"/>
    </source>
</evidence>